<dbReference type="HOGENOM" id="CLU_797885_0_0_1"/>
<reference evidence="2" key="1">
    <citation type="journal article" date="2011" name="Nature">
        <title>Genome sequence and analysis of the tuber crop potato.</title>
        <authorList>
            <consortium name="The Potato Genome Sequencing Consortium"/>
        </authorList>
    </citation>
    <scope>NUCLEOTIDE SEQUENCE [LARGE SCALE GENOMIC DNA]</scope>
    <source>
        <strain evidence="2">cv. DM1-3 516 R44</strain>
    </source>
</reference>
<keyword evidence="2" id="KW-1185">Reference proteome</keyword>
<proteinExistence type="predicted"/>
<protein>
    <submittedName>
        <fullName evidence="1">Integrase core domain containing protein</fullName>
    </submittedName>
</protein>
<dbReference type="AlphaFoldDB" id="M1DI83"/>
<evidence type="ECO:0000313" key="2">
    <source>
        <dbReference type="Proteomes" id="UP000011115"/>
    </source>
</evidence>
<dbReference type="Gramene" id="PGSC0003DMT400089472">
    <property type="protein sequence ID" value="PGSC0003DMT400089472"/>
    <property type="gene ID" value="PGSC0003DMG400039043"/>
</dbReference>
<dbReference type="EnsemblPlants" id="PGSC0003DMT400089472">
    <property type="protein sequence ID" value="PGSC0003DMT400089472"/>
    <property type="gene ID" value="PGSC0003DMG400039043"/>
</dbReference>
<dbReference type="InParanoid" id="M1DI83"/>
<evidence type="ECO:0000313" key="1">
    <source>
        <dbReference type="EnsemblPlants" id="PGSC0003DMT400089472"/>
    </source>
</evidence>
<organism evidence="1 2">
    <name type="scientific">Solanum tuberosum</name>
    <name type="common">Potato</name>
    <dbReference type="NCBI Taxonomy" id="4113"/>
    <lineage>
        <taxon>Eukaryota</taxon>
        <taxon>Viridiplantae</taxon>
        <taxon>Streptophyta</taxon>
        <taxon>Embryophyta</taxon>
        <taxon>Tracheophyta</taxon>
        <taxon>Spermatophyta</taxon>
        <taxon>Magnoliopsida</taxon>
        <taxon>eudicotyledons</taxon>
        <taxon>Gunneridae</taxon>
        <taxon>Pentapetalae</taxon>
        <taxon>asterids</taxon>
        <taxon>lamiids</taxon>
        <taxon>Solanales</taxon>
        <taxon>Solanaceae</taxon>
        <taxon>Solanoideae</taxon>
        <taxon>Solaneae</taxon>
        <taxon>Solanum</taxon>
    </lineage>
</organism>
<name>M1DI83_SOLTU</name>
<accession>M1DI83</accession>
<sequence length="348" mass="38953">MAQMRTELVLVLKHTGGFRANAQGSNTDNWRLEDVYLVNDKTWGFLSNAQGSNSDYWRQGQGNQGRNYGNYNREGQYVHDGYFNRDNNYNWNNYGNRNDRVGPYVPPENRQSRPSEAGSNMSRIEDMIQQMMRRGGLQSIDRSTDRFAHPWFPSEPNLLGPLIYGGDSRTVDSEARMEKRMATMVDQKVQVVHKRLDAFELRVLARPTPVTDFSSIRTKLDSLQANIDSILATPTYKPESAPTALANDTVLDAQFTEDTDAQPETPVLMTNQARKASIVDEELRQQRVRESVAGAFSFVPVVEFSNVERDDVSTTDGVVGVIESTTKGARLDDVGTTKGDPSVVPASS</sequence>
<dbReference type="PaxDb" id="4113-PGSC0003DMT400089472"/>
<reference evidence="1" key="2">
    <citation type="submission" date="2015-06" db="UniProtKB">
        <authorList>
            <consortium name="EnsemblPlants"/>
        </authorList>
    </citation>
    <scope>IDENTIFICATION</scope>
    <source>
        <strain evidence="1">DM1-3 516 R44</strain>
    </source>
</reference>
<dbReference type="Proteomes" id="UP000011115">
    <property type="component" value="Unassembled WGS sequence"/>
</dbReference>